<protein>
    <submittedName>
        <fullName evidence="2">Lipoprotein, putative</fullName>
    </submittedName>
</protein>
<keyword evidence="3" id="KW-1185">Reference proteome</keyword>
<dbReference type="RefSeq" id="WP_004514722.1">
    <property type="nucleotide sequence ID" value="NC_007515.1"/>
</dbReference>
<gene>
    <name evidence="2" type="ordered locus">Gmet_A3643</name>
</gene>
<dbReference type="HOGENOM" id="CLU_2915956_0_0_7"/>
<dbReference type="AlphaFoldDB" id="J9JEP7"/>
<geneLocation type="plasmid" evidence="3">
    <name>pGS-15</name>
</geneLocation>
<evidence type="ECO:0000313" key="3">
    <source>
        <dbReference type="Proteomes" id="UP000007073"/>
    </source>
</evidence>
<reference evidence="2 3" key="1">
    <citation type="submission" date="2005-10" db="EMBL/GenBank/DDBJ databases">
        <title>Complete sequence of plasmid of Geobacter metallireducens GS-15.</title>
        <authorList>
            <consortium name="US DOE Joint Genome Institute"/>
            <person name="Copeland A."/>
            <person name="Lucas S."/>
            <person name="Lapidus A."/>
            <person name="Barry K."/>
            <person name="Detter J.C."/>
            <person name="Glavina T."/>
            <person name="Hammon N."/>
            <person name="Israni S."/>
            <person name="Pitluck S."/>
            <person name="Di Bartolo G."/>
            <person name="Chain P."/>
            <person name="Schmutz J."/>
            <person name="Larimer F."/>
            <person name="Land M."/>
            <person name="Kyrpides N."/>
            <person name="Ivanova N."/>
            <person name="Richardson P."/>
        </authorList>
    </citation>
    <scope>NUCLEOTIDE SEQUENCE [LARGE SCALE GENOMIC DNA]</scope>
    <source>
        <strain evidence="3">ATCC 53774 / DSM 7210 / GS-15</strain>
        <plasmid evidence="3">pGS-15</plasmid>
    </source>
</reference>
<dbReference type="KEGG" id="gme:Gmet_A3643"/>
<dbReference type="EMBL" id="CP000149">
    <property type="protein sequence ID" value="AFR42863.1"/>
    <property type="molecule type" value="Genomic_DNA"/>
</dbReference>
<feature type="signal peptide" evidence="1">
    <location>
        <begin position="1"/>
        <end position="25"/>
    </location>
</feature>
<name>J9JEP7_GEOMG</name>
<accession>J9JEP7</accession>
<keyword evidence="1" id="KW-0732">Signal</keyword>
<keyword evidence="2" id="KW-0614">Plasmid</keyword>
<evidence type="ECO:0000313" key="2">
    <source>
        <dbReference type="EMBL" id="AFR42863.1"/>
    </source>
</evidence>
<reference evidence="2 3" key="2">
    <citation type="journal article" date="2009" name="BMC Microbiol.">
        <title>The genome sequence of Geobacter metallireducens: features of metabolism, physiology and regulation common and dissimilar to Geobacter sulfurreducens.</title>
        <authorList>
            <person name="Aklujkar M."/>
            <person name="Krushkal J."/>
            <person name="DiBartolo G."/>
            <person name="Lapidus A."/>
            <person name="Land M.L."/>
            <person name="Lovley D.R."/>
        </authorList>
    </citation>
    <scope>NUCLEOTIDE SEQUENCE [LARGE SCALE GENOMIC DNA]</scope>
    <source>
        <strain evidence="3">ATCC 53774 / DSM 7210 / GS-15</strain>
        <plasmid evidence="3">pGS-15</plasmid>
    </source>
</reference>
<proteinExistence type="predicted"/>
<evidence type="ECO:0000256" key="1">
    <source>
        <dbReference type="SAM" id="SignalP"/>
    </source>
</evidence>
<dbReference type="PROSITE" id="PS51257">
    <property type="entry name" value="PROKAR_LIPOPROTEIN"/>
    <property type="match status" value="1"/>
</dbReference>
<keyword evidence="2" id="KW-0449">Lipoprotein</keyword>
<organism evidence="2 3">
    <name type="scientific">Geobacter metallireducens (strain ATCC 53774 / DSM 7210 / GS-15)</name>
    <dbReference type="NCBI Taxonomy" id="269799"/>
    <lineage>
        <taxon>Bacteria</taxon>
        <taxon>Pseudomonadati</taxon>
        <taxon>Thermodesulfobacteriota</taxon>
        <taxon>Desulfuromonadia</taxon>
        <taxon>Geobacterales</taxon>
        <taxon>Geobacteraceae</taxon>
        <taxon>Geobacter</taxon>
    </lineage>
</organism>
<dbReference type="Proteomes" id="UP000007073">
    <property type="component" value="Plasmid unnamed"/>
</dbReference>
<feature type="chain" id="PRO_5003824253" evidence="1">
    <location>
        <begin position="26"/>
        <end position="61"/>
    </location>
</feature>
<sequence>MKKQVIMGLVVVVMGAMLVAGCNKAPEGYTADGQPAKALKKGELPKAGPEKNMLDYYKGKK</sequence>